<accession>A0A9E7MPT6</accession>
<keyword evidence="1" id="KW-0812">Transmembrane</keyword>
<proteinExistence type="predicted"/>
<reference evidence="2" key="1">
    <citation type="submission" date="2022-05" db="EMBL/GenBank/DDBJ databases">
        <authorList>
            <person name="Friedrich I."/>
            <person name="Poehlein A."/>
            <person name="Schneider D."/>
            <person name="Hertel R."/>
            <person name="Daniel R."/>
        </authorList>
    </citation>
    <scope>NUCLEOTIDE SEQUENCE</scope>
</reference>
<dbReference type="Proteomes" id="UP001056685">
    <property type="component" value="Segment"/>
</dbReference>
<dbReference type="EMBL" id="ON529852">
    <property type="protein sequence ID" value="USN13907.1"/>
    <property type="molecule type" value="Genomic_DNA"/>
</dbReference>
<keyword evidence="3" id="KW-1185">Reference proteome</keyword>
<protein>
    <submittedName>
        <fullName evidence="2">Uncharacterized protein</fullName>
    </submittedName>
</protein>
<name>A0A9E7MPT6_9CAUD</name>
<keyword evidence="1" id="KW-0472">Membrane</keyword>
<evidence type="ECO:0000313" key="2">
    <source>
        <dbReference type="EMBL" id="USN13907.1"/>
    </source>
</evidence>
<evidence type="ECO:0000256" key="1">
    <source>
        <dbReference type="SAM" id="Phobius"/>
    </source>
</evidence>
<sequence>MKPDQTSRTPGTPLAGAFALLSLAGLVAGLALFASNQGMIYPFWLKPDPAAVAVARDIRDRPERWAITPHTATRLDGSLAIWWPNGAWGIQVCANQTHCYGDSTGFNEASRYIIHDAIKDVLAPRLHAASSNDITKAAQP</sequence>
<keyword evidence="1" id="KW-1133">Transmembrane helix</keyword>
<feature type="transmembrane region" description="Helical" evidence="1">
    <location>
        <begin position="12"/>
        <end position="34"/>
    </location>
</feature>
<gene>
    <name evidence="2" type="ORF">KABACHOK_00710</name>
</gene>
<evidence type="ECO:0000313" key="3">
    <source>
        <dbReference type="Proteomes" id="UP001056685"/>
    </source>
</evidence>
<organism evidence="2 3">
    <name type="scientific">Brevundimonas phage vB_BpoS-Kabachok</name>
    <dbReference type="NCBI Taxonomy" id="2948600"/>
    <lineage>
        <taxon>Viruses</taxon>
        <taxon>Duplodnaviria</taxon>
        <taxon>Heunggongvirae</taxon>
        <taxon>Uroviricota</taxon>
        <taxon>Caudoviricetes</taxon>
        <taxon>Jeanschmidtviridae</taxon>
        <taxon>Marchewkavirus</taxon>
        <taxon>Marchewkavirus kabachok</taxon>
    </lineage>
</organism>